<evidence type="ECO:0000313" key="1">
    <source>
        <dbReference type="EMBL" id="SHG29059.1"/>
    </source>
</evidence>
<evidence type="ECO:0000313" key="2">
    <source>
        <dbReference type="Proteomes" id="UP000184036"/>
    </source>
</evidence>
<organism evidence="1 2">
    <name type="scientific">Flavobacterium segetis</name>
    <dbReference type="NCBI Taxonomy" id="271157"/>
    <lineage>
        <taxon>Bacteria</taxon>
        <taxon>Pseudomonadati</taxon>
        <taxon>Bacteroidota</taxon>
        <taxon>Flavobacteriia</taxon>
        <taxon>Flavobacteriales</taxon>
        <taxon>Flavobacteriaceae</taxon>
        <taxon>Flavobacterium</taxon>
    </lineage>
</organism>
<dbReference type="Proteomes" id="UP000184036">
    <property type="component" value="Unassembled WGS sequence"/>
</dbReference>
<dbReference type="SUPFAM" id="SSF56059">
    <property type="entry name" value="Glutathione synthetase ATP-binding domain-like"/>
    <property type="match status" value="1"/>
</dbReference>
<sequence>MMESKKEIYDLIPQQYYPKTELIKEGTSLEEVLETISKTKINYPLIVKPDIGLRGLGVKKIISAIDLKEYVAKANFDYVVQDLIPYENEVGIFYVRYPHEKRGIITGLVSKEFLIITGNGFSTVEELIKENPRYELQLKALKKEYGKKMLEIIPKEEKLNLVPYGNHARGAKFIDGSHWINPKLSKTINEMCLQIPGFYFGRLDIMYNTIEELENGLNFAIVELNGAGSEPTHIYDPRHSLFFAWKELARHITYMYEISTANHKNGFPYLNHKDGMKEYRMHLEQSNKICNF</sequence>
<dbReference type="InterPro" id="IPR013815">
    <property type="entry name" value="ATP_grasp_subdomain_1"/>
</dbReference>
<protein>
    <recommendedName>
        <fullName evidence="3">ATP-grasp domain-containing protein</fullName>
    </recommendedName>
</protein>
<proteinExistence type="predicted"/>
<gene>
    <name evidence="1" type="ORF">SAMN05444396_107137</name>
</gene>
<evidence type="ECO:0008006" key="3">
    <source>
        <dbReference type="Google" id="ProtNLM"/>
    </source>
</evidence>
<accession>A0A1M5ILY3</accession>
<dbReference type="GO" id="GO:0005524">
    <property type="term" value="F:ATP binding"/>
    <property type="evidence" value="ECO:0007669"/>
    <property type="project" value="InterPro"/>
</dbReference>
<keyword evidence="2" id="KW-1185">Reference proteome</keyword>
<dbReference type="Gene3D" id="3.30.1490.20">
    <property type="entry name" value="ATP-grasp fold, A domain"/>
    <property type="match status" value="1"/>
</dbReference>
<dbReference type="EMBL" id="FQWE01000007">
    <property type="protein sequence ID" value="SHG29059.1"/>
    <property type="molecule type" value="Genomic_DNA"/>
</dbReference>
<dbReference type="AlphaFoldDB" id="A0A1M5ILY3"/>
<reference evidence="2" key="1">
    <citation type="submission" date="2016-11" db="EMBL/GenBank/DDBJ databases">
        <authorList>
            <person name="Varghese N."/>
            <person name="Submissions S."/>
        </authorList>
    </citation>
    <scope>NUCLEOTIDE SEQUENCE [LARGE SCALE GENOMIC DNA]</scope>
    <source>
        <strain evidence="2">DSM 19741</strain>
    </source>
</reference>
<dbReference type="STRING" id="271157.SAMN05444396_107137"/>
<name>A0A1M5ILY3_9FLAO</name>